<dbReference type="Proteomes" id="UP000515598">
    <property type="component" value="Chromosome"/>
</dbReference>
<organism evidence="1 2">
    <name type="scientific">Stenotrophomonas maltophilia</name>
    <name type="common">Pseudomonas maltophilia</name>
    <name type="synonym">Xanthomonas maltophilia</name>
    <dbReference type="NCBI Taxonomy" id="40324"/>
    <lineage>
        <taxon>Bacteria</taxon>
        <taxon>Pseudomonadati</taxon>
        <taxon>Pseudomonadota</taxon>
        <taxon>Gammaproteobacteria</taxon>
        <taxon>Lysobacterales</taxon>
        <taxon>Lysobacteraceae</taxon>
        <taxon>Stenotrophomonas</taxon>
        <taxon>Stenotrophomonas maltophilia group</taxon>
    </lineage>
</organism>
<protein>
    <submittedName>
        <fullName evidence="1">Uncharacterized protein</fullName>
    </submittedName>
</protein>
<name>A0AAX1IFE1_STEMA</name>
<evidence type="ECO:0000313" key="1">
    <source>
        <dbReference type="EMBL" id="QNG78621.1"/>
    </source>
</evidence>
<proteinExistence type="predicted"/>
<sequence length="89" mass="9927">MPGGKGLNQIEKIAGSERLTQPFPTLPGQQLGMDPSQDIVKRPACEDRFDVSVDGCYHFRRFFDIFFQGSKSKDFGVEVTLGVCVDMCH</sequence>
<evidence type="ECO:0000313" key="2">
    <source>
        <dbReference type="Proteomes" id="UP000515598"/>
    </source>
</evidence>
<reference evidence="1 2" key="1">
    <citation type="submission" date="2020-08" db="EMBL/GenBank/DDBJ databases">
        <title>Phenotypic and transcriptomic analysis of seven clinical Stenotrophomonas maltophilia isolates identify a small set of shared and commonly regulated genes involved in biofilm lifestyle.</title>
        <authorList>
            <person name="Alio I."/>
            <person name="Gudzuhn M."/>
            <person name="Streit W."/>
        </authorList>
    </citation>
    <scope>NUCLEOTIDE SEQUENCE [LARGE SCALE GENOMIC DNA]</scope>
    <source>
        <strain evidence="1 2">UHH_SKK55</strain>
    </source>
</reference>
<gene>
    <name evidence="1" type="ORF">GPNADHDJ_02839</name>
</gene>
<accession>A0AAX1IFE1</accession>
<dbReference type="AlphaFoldDB" id="A0AAX1IFE1"/>
<dbReference type="EMBL" id="CP060025">
    <property type="protein sequence ID" value="QNG78621.1"/>
    <property type="molecule type" value="Genomic_DNA"/>
</dbReference>